<reference evidence="1" key="2">
    <citation type="journal article" date="2023" name="Int. J. Mol. Sci.">
        <title>De Novo Assembly and Annotation of 11 Diverse Shrub Willow (Salix) Genomes Reveals Novel Gene Organization in Sex-Linked Regions.</title>
        <authorList>
            <person name="Hyden B."/>
            <person name="Feng K."/>
            <person name="Yates T.B."/>
            <person name="Jawdy S."/>
            <person name="Cereghino C."/>
            <person name="Smart L.B."/>
            <person name="Muchero W."/>
        </authorList>
    </citation>
    <scope>NUCLEOTIDE SEQUENCE</scope>
    <source>
        <tissue evidence="1">Shoot tip</tissue>
    </source>
</reference>
<name>A0ABQ9BTS3_9ROSI</name>
<protein>
    <submittedName>
        <fullName evidence="1">Uncharacterized protein</fullName>
    </submittedName>
</protein>
<organism evidence="1 2">
    <name type="scientific">Salix suchowensis</name>
    <dbReference type="NCBI Taxonomy" id="1278906"/>
    <lineage>
        <taxon>Eukaryota</taxon>
        <taxon>Viridiplantae</taxon>
        <taxon>Streptophyta</taxon>
        <taxon>Embryophyta</taxon>
        <taxon>Tracheophyta</taxon>
        <taxon>Spermatophyta</taxon>
        <taxon>Magnoliopsida</taxon>
        <taxon>eudicotyledons</taxon>
        <taxon>Gunneridae</taxon>
        <taxon>Pentapetalae</taxon>
        <taxon>rosids</taxon>
        <taxon>fabids</taxon>
        <taxon>Malpighiales</taxon>
        <taxon>Salicaceae</taxon>
        <taxon>Saliceae</taxon>
        <taxon>Salix</taxon>
    </lineage>
</organism>
<dbReference type="Proteomes" id="UP001141253">
    <property type="component" value="Chromosome 2"/>
</dbReference>
<sequence>MWSSIENLKQNLNKIALDVHDDADEELEMHASSNGYDSSVCNRRNSHRFVHSKSVIRCLVANGNGSPYNFEVFAFNVFP</sequence>
<accession>A0ABQ9BTS3</accession>
<proteinExistence type="predicted"/>
<reference evidence="1" key="1">
    <citation type="submission" date="2022-10" db="EMBL/GenBank/DDBJ databases">
        <authorList>
            <person name="Hyden B.L."/>
            <person name="Feng K."/>
            <person name="Yates T."/>
            <person name="Jawdy S."/>
            <person name="Smart L.B."/>
            <person name="Muchero W."/>
        </authorList>
    </citation>
    <scope>NUCLEOTIDE SEQUENCE</scope>
    <source>
        <tissue evidence="1">Shoot tip</tissue>
    </source>
</reference>
<comment type="caution">
    <text evidence="1">The sequence shown here is derived from an EMBL/GenBank/DDBJ whole genome shotgun (WGS) entry which is preliminary data.</text>
</comment>
<evidence type="ECO:0000313" key="2">
    <source>
        <dbReference type="Proteomes" id="UP001141253"/>
    </source>
</evidence>
<dbReference type="EMBL" id="JAPFFI010000006">
    <property type="protein sequence ID" value="KAJ6390582.1"/>
    <property type="molecule type" value="Genomic_DNA"/>
</dbReference>
<evidence type="ECO:0000313" key="1">
    <source>
        <dbReference type="EMBL" id="KAJ6390582.1"/>
    </source>
</evidence>
<gene>
    <name evidence="1" type="ORF">OIU77_024737</name>
</gene>
<keyword evidence="2" id="KW-1185">Reference proteome</keyword>